<dbReference type="Pfam" id="PF13568">
    <property type="entry name" value="OMP_b-brl_2"/>
    <property type="match status" value="1"/>
</dbReference>
<dbReference type="InterPro" id="IPR025665">
    <property type="entry name" value="Beta-barrel_OMP_2"/>
</dbReference>
<evidence type="ECO:0000259" key="1">
    <source>
        <dbReference type="Pfam" id="PF13568"/>
    </source>
</evidence>
<protein>
    <recommendedName>
        <fullName evidence="1">Outer membrane protein beta-barrel domain-containing protein</fullName>
    </recommendedName>
</protein>
<reference evidence="2 3" key="1">
    <citation type="submission" date="2019-08" db="EMBL/GenBank/DDBJ databases">
        <title>Ulvibacter marinistellae sp. nov., isolated from a starfish, Patiria pectinifera.</title>
        <authorList>
            <person name="Kawano K."/>
            <person name="Ushijima N."/>
            <person name="Kihara M."/>
            <person name="Itoh H."/>
        </authorList>
    </citation>
    <scope>NUCLEOTIDE SEQUENCE [LARGE SCALE GENOMIC DNA]</scope>
    <source>
        <strain evidence="2 3">KK4</strain>
    </source>
</reference>
<dbReference type="Proteomes" id="UP000326994">
    <property type="component" value="Unassembled WGS sequence"/>
</dbReference>
<accession>A0A5J4FVP1</accession>
<feature type="domain" description="Outer membrane protein beta-barrel" evidence="1">
    <location>
        <begin position="22"/>
        <end position="197"/>
    </location>
</feature>
<comment type="caution">
    <text evidence="2">The sequence shown here is derived from an EMBL/GenBank/DDBJ whole genome shotgun (WGS) entry which is preliminary data.</text>
</comment>
<proteinExistence type="predicted"/>
<sequence length="223" mass="25490">MIATNYGYGQENIVVNDSIDTKYREDQFYIGVNYNVLLNKPGDARTRGLSGGIHFGYLRDMPINKQRNVALALGLGLSFDEYGQTVFIGETLQDKSIYTVLDDDDVAYDRNRFSMSTIEIPFQLRWRSSTAETYKFWRIYAGVRLGYTYWYKAAFKQPGNNVNQTDISEFNRMRLGASFSFGYNTVNFYAHYAITPLFTGAVTTNGESVDMTPLKLGLIFYIL</sequence>
<dbReference type="EMBL" id="BKCF01000001">
    <property type="protein sequence ID" value="GEQ85172.1"/>
    <property type="molecule type" value="Genomic_DNA"/>
</dbReference>
<evidence type="ECO:0000313" key="2">
    <source>
        <dbReference type="EMBL" id="GEQ85172.1"/>
    </source>
</evidence>
<organism evidence="2 3">
    <name type="scientific">Patiriisocius marinistellae</name>
    <dbReference type="NCBI Taxonomy" id="2494560"/>
    <lineage>
        <taxon>Bacteria</taxon>
        <taxon>Pseudomonadati</taxon>
        <taxon>Bacteroidota</taxon>
        <taxon>Flavobacteriia</taxon>
        <taxon>Flavobacteriales</taxon>
        <taxon>Flavobacteriaceae</taxon>
        <taxon>Patiriisocius</taxon>
    </lineage>
</organism>
<gene>
    <name evidence="2" type="ORF">ULMS_06800</name>
</gene>
<name>A0A5J4FVP1_9FLAO</name>
<dbReference type="AlphaFoldDB" id="A0A5J4FVP1"/>
<keyword evidence="3" id="KW-1185">Reference proteome</keyword>
<evidence type="ECO:0000313" key="3">
    <source>
        <dbReference type="Proteomes" id="UP000326994"/>
    </source>
</evidence>